<evidence type="ECO:0000256" key="9">
    <source>
        <dbReference type="ARBA" id="ARBA00023065"/>
    </source>
</evidence>
<proteinExistence type="inferred from homology"/>
<comment type="similarity">
    <text evidence="2">Belongs to the BexD/CtrA/VexA family.</text>
</comment>
<keyword evidence="7" id="KW-0732">Signal</keyword>
<keyword evidence="15" id="KW-1133">Transmembrane helix</keyword>
<evidence type="ECO:0000256" key="3">
    <source>
        <dbReference type="ARBA" id="ARBA00022448"/>
    </source>
</evidence>
<evidence type="ECO:0000256" key="5">
    <source>
        <dbReference type="ARBA" id="ARBA00022597"/>
    </source>
</evidence>
<feature type="domain" description="SLBB" evidence="17">
    <location>
        <begin position="182"/>
        <end position="261"/>
    </location>
</feature>
<evidence type="ECO:0000313" key="19">
    <source>
        <dbReference type="Proteomes" id="UP000245974"/>
    </source>
</evidence>
<dbReference type="FunCoup" id="A0A2U3N186">
    <property type="interactions" value="85"/>
</dbReference>
<keyword evidence="8" id="KW-0625">Polysaccharide transport</keyword>
<dbReference type="Gene3D" id="3.10.560.10">
    <property type="entry name" value="Outer membrane lipoprotein wza domain like"/>
    <property type="match status" value="2"/>
</dbReference>
<keyword evidence="19" id="KW-1185">Reference proteome</keyword>
<dbReference type="GO" id="GO:0046930">
    <property type="term" value="C:pore complex"/>
    <property type="evidence" value="ECO:0007669"/>
    <property type="project" value="UniProtKB-KW"/>
</dbReference>
<evidence type="ECO:0000256" key="12">
    <source>
        <dbReference type="ARBA" id="ARBA00023139"/>
    </source>
</evidence>
<sequence>MIEDQATMNYKQRVLDLKSYRTALFLAISISFTGCAIVSGLQTYDLPEQGHYTTDQGVDISVVPLTSESIPNTNQLVSNADANITTLFNDSLKPYRLAAGDVLSIQLWAYPEITPPMQQDTSNIKASGYPIDIDGNIQLPLVGQVHIAGKTLAETNRYLRSQFAKYLKTPDVVVRVLSYEGKRFFVNGQVMKSGQYTLNDQPISVYTALGLAGGVKPETGDNTNIQLIRNNQVYSLNTIELEKKGYSLHKLLIQPNDTIYVNVKQDQKLYVMGESNRNQALSLRDQGMTLSDVLGESAGINPMSASSARIYVMRTNPADKASTIYKLNLSSIGNFALANQFQMQKNDIVYIDATGLTRWQRIVNQIIPFSNLVYTTDRLGAD</sequence>
<feature type="transmembrane region" description="Helical" evidence="15">
    <location>
        <begin position="20"/>
        <end position="41"/>
    </location>
</feature>
<dbReference type="Gene3D" id="3.30.1950.10">
    <property type="entry name" value="wza like domain"/>
    <property type="match status" value="1"/>
</dbReference>
<accession>A0A2U3N186</accession>
<dbReference type="Pfam" id="PF02563">
    <property type="entry name" value="Poly_export"/>
    <property type="match status" value="1"/>
</dbReference>
<dbReference type="InParanoid" id="A0A2U3N186"/>
<keyword evidence="13" id="KW-0998">Cell outer membrane</keyword>
<dbReference type="PANTHER" id="PTHR33619">
    <property type="entry name" value="POLYSACCHARIDE EXPORT PROTEIN GFCE-RELATED"/>
    <property type="match status" value="1"/>
</dbReference>
<evidence type="ECO:0000259" key="16">
    <source>
        <dbReference type="Pfam" id="PF02563"/>
    </source>
</evidence>
<dbReference type="EMBL" id="OOGT01000133">
    <property type="protein sequence ID" value="SPL71404.1"/>
    <property type="molecule type" value="Genomic_DNA"/>
</dbReference>
<evidence type="ECO:0000256" key="11">
    <source>
        <dbReference type="ARBA" id="ARBA00023136"/>
    </source>
</evidence>
<organism evidence="18 19">
    <name type="scientific">Acinetobacter stercoris</name>
    <dbReference type="NCBI Taxonomy" id="2126983"/>
    <lineage>
        <taxon>Bacteria</taxon>
        <taxon>Pseudomonadati</taxon>
        <taxon>Pseudomonadota</taxon>
        <taxon>Gammaproteobacteria</taxon>
        <taxon>Moraxellales</taxon>
        <taxon>Moraxellaceae</taxon>
        <taxon>Acinetobacter</taxon>
    </lineage>
</organism>
<dbReference type="InterPro" id="IPR054765">
    <property type="entry name" value="SLBB_dom"/>
</dbReference>
<feature type="domain" description="Polysaccharide export protein N-terminal" evidence="16">
    <location>
        <begin position="93"/>
        <end position="176"/>
    </location>
</feature>
<evidence type="ECO:0000313" key="18">
    <source>
        <dbReference type="EMBL" id="SPL71404.1"/>
    </source>
</evidence>
<evidence type="ECO:0000259" key="17">
    <source>
        <dbReference type="Pfam" id="PF22461"/>
    </source>
</evidence>
<dbReference type="PANTHER" id="PTHR33619:SF3">
    <property type="entry name" value="POLYSACCHARIDE EXPORT PROTEIN GFCE-RELATED"/>
    <property type="match status" value="1"/>
</dbReference>
<reference evidence="19" key="1">
    <citation type="submission" date="2018-03" db="EMBL/GenBank/DDBJ databases">
        <authorList>
            <person name="Blom J."/>
        </authorList>
    </citation>
    <scope>NUCLEOTIDE SEQUENCE [LARGE SCALE GENOMIC DNA]</scope>
    <source>
        <strain evidence="19">KPC-SM-21</strain>
    </source>
</reference>
<name>A0A2U3N186_9GAMM</name>
<feature type="domain" description="SLBB" evidence="17">
    <location>
        <begin position="267"/>
        <end position="351"/>
    </location>
</feature>
<dbReference type="InterPro" id="IPR003715">
    <property type="entry name" value="Poly_export_N"/>
</dbReference>
<keyword evidence="11 15" id="KW-0472">Membrane</keyword>
<dbReference type="GO" id="GO:0015288">
    <property type="term" value="F:porin activity"/>
    <property type="evidence" value="ECO:0007669"/>
    <property type="project" value="UniProtKB-KW"/>
</dbReference>
<keyword evidence="3" id="KW-0813">Transport</keyword>
<dbReference type="Proteomes" id="UP000245974">
    <property type="component" value="Unassembled WGS sequence"/>
</dbReference>
<evidence type="ECO:0000256" key="1">
    <source>
        <dbReference type="ARBA" id="ARBA00004571"/>
    </source>
</evidence>
<dbReference type="GO" id="GO:0006811">
    <property type="term" value="P:monoatomic ion transport"/>
    <property type="evidence" value="ECO:0007669"/>
    <property type="project" value="UniProtKB-KW"/>
</dbReference>
<keyword evidence="9" id="KW-0406">Ion transport</keyword>
<evidence type="ECO:0000256" key="6">
    <source>
        <dbReference type="ARBA" id="ARBA00022692"/>
    </source>
</evidence>
<evidence type="ECO:0000256" key="7">
    <source>
        <dbReference type="ARBA" id="ARBA00022729"/>
    </source>
</evidence>
<evidence type="ECO:0000256" key="8">
    <source>
        <dbReference type="ARBA" id="ARBA00023047"/>
    </source>
</evidence>
<keyword evidence="5" id="KW-0762">Sugar transport</keyword>
<evidence type="ECO:0000256" key="14">
    <source>
        <dbReference type="ARBA" id="ARBA00023288"/>
    </source>
</evidence>
<dbReference type="AlphaFoldDB" id="A0A2U3N186"/>
<evidence type="ECO:0000256" key="13">
    <source>
        <dbReference type="ARBA" id="ARBA00023237"/>
    </source>
</evidence>
<evidence type="ECO:0000256" key="10">
    <source>
        <dbReference type="ARBA" id="ARBA00023114"/>
    </source>
</evidence>
<evidence type="ECO:0000256" key="15">
    <source>
        <dbReference type="SAM" id="Phobius"/>
    </source>
</evidence>
<keyword evidence="12" id="KW-0564">Palmitate</keyword>
<dbReference type="InterPro" id="IPR049712">
    <property type="entry name" value="Poly_export"/>
</dbReference>
<keyword evidence="14" id="KW-0449">Lipoprotein</keyword>
<keyword evidence="4" id="KW-1134">Transmembrane beta strand</keyword>
<comment type="subcellular location">
    <subcellularLocation>
        <location evidence="1">Cell outer membrane</location>
        <topology evidence="1">Multi-pass membrane protein</topology>
    </subcellularLocation>
</comment>
<evidence type="ECO:0000256" key="2">
    <source>
        <dbReference type="ARBA" id="ARBA00009450"/>
    </source>
</evidence>
<dbReference type="GO" id="GO:0009279">
    <property type="term" value="C:cell outer membrane"/>
    <property type="evidence" value="ECO:0007669"/>
    <property type="project" value="UniProtKB-SubCell"/>
</dbReference>
<gene>
    <name evidence="18" type="ORF">KPC_2582</name>
</gene>
<keyword evidence="10" id="KW-0626">Porin</keyword>
<protein>
    <submittedName>
        <fullName evidence="18">Polysaccharide biosynthesis/export protein</fullName>
    </submittedName>
</protein>
<dbReference type="GO" id="GO:0015159">
    <property type="term" value="F:polysaccharide transmembrane transporter activity"/>
    <property type="evidence" value="ECO:0007669"/>
    <property type="project" value="InterPro"/>
</dbReference>
<dbReference type="Pfam" id="PF22461">
    <property type="entry name" value="SLBB_2"/>
    <property type="match status" value="2"/>
</dbReference>
<keyword evidence="6 15" id="KW-0812">Transmembrane</keyword>
<evidence type="ECO:0000256" key="4">
    <source>
        <dbReference type="ARBA" id="ARBA00022452"/>
    </source>
</evidence>